<name>A0A0N4ZFC3_PARTI</name>
<evidence type="ECO:0000313" key="3">
    <source>
        <dbReference type="WBParaSite" id="PTRK_0000645400.1"/>
    </source>
</evidence>
<feature type="region of interest" description="Disordered" evidence="1">
    <location>
        <begin position="100"/>
        <end position="191"/>
    </location>
</feature>
<evidence type="ECO:0000313" key="2">
    <source>
        <dbReference type="Proteomes" id="UP000038045"/>
    </source>
</evidence>
<feature type="compositionally biased region" description="Acidic residues" evidence="1">
    <location>
        <begin position="138"/>
        <end position="160"/>
    </location>
</feature>
<sequence>MGTIIKVDKNKWKPVDVEGESFKDPKFRDLISIEEYREDSPPKKKAKKDKVSFHVIRNCIIFLKKKGKKKVKEDSEDDLFDDYVNEDLFRQQFDDVEIPKQKGLGEKRKRSYDIDLTDEEDKIPDDEIPDDKIPGGEVPEEDVYYEERYDEEESEEDIQDEERQIEKESEEDDSDVVNEYDEEEDEIEEKRKMKMQLTQQKMINPTISKI</sequence>
<dbReference type="WBParaSite" id="PTRK_0000645400.1">
    <property type="protein sequence ID" value="PTRK_0000645400.1"/>
    <property type="gene ID" value="PTRK_0000645400"/>
</dbReference>
<dbReference type="AlphaFoldDB" id="A0A0N4ZFC3"/>
<reference evidence="3" key="1">
    <citation type="submission" date="2017-02" db="UniProtKB">
        <authorList>
            <consortium name="WormBaseParasite"/>
        </authorList>
    </citation>
    <scope>IDENTIFICATION</scope>
</reference>
<feature type="compositionally biased region" description="Acidic residues" evidence="1">
    <location>
        <begin position="115"/>
        <end position="129"/>
    </location>
</feature>
<organism evidence="2 3">
    <name type="scientific">Parastrongyloides trichosuri</name>
    <name type="common">Possum-specific nematode worm</name>
    <dbReference type="NCBI Taxonomy" id="131310"/>
    <lineage>
        <taxon>Eukaryota</taxon>
        <taxon>Metazoa</taxon>
        <taxon>Ecdysozoa</taxon>
        <taxon>Nematoda</taxon>
        <taxon>Chromadorea</taxon>
        <taxon>Rhabditida</taxon>
        <taxon>Tylenchina</taxon>
        <taxon>Panagrolaimomorpha</taxon>
        <taxon>Strongyloidoidea</taxon>
        <taxon>Strongyloididae</taxon>
        <taxon>Parastrongyloides</taxon>
    </lineage>
</organism>
<proteinExistence type="predicted"/>
<dbReference type="STRING" id="131310.A0A0N4ZFC3"/>
<feature type="compositionally biased region" description="Acidic residues" evidence="1">
    <location>
        <begin position="168"/>
        <end position="187"/>
    </location>
</feature>
<keyword evidence="2" id="KW-1185">Reference proteome</keyword>
<accession>A0A0N4ZFC3</accession>
<evidence type="ECO:0000256" key="1">
    <source>
        <dbReference type="SAM" id="MobiDB-lite"/>
    </source>
</evidence>
<dbReference type="Proteomes" id="UP000038045">
    <property type="component" value="Unplaced"/>
</dbReference>
<protein>
    <submittedName>
        <fullName evidence="3">HUN domain-containing protein</fullName>
    </submittedName>
</protein>